<dbReference type="EMBL" id="BEYU01000004">
    <property type="protein sequence ID" value="GBG24139.1"/>
    <property type="molecule type" value="Genomic_DNA"/>
</dbReference>
<dbReference type="GO" id="GO:0016616">
    <property type="term" value="F:oxidoreductase activity, acting on the CH-OH group of donors, NAD or NADP as acceptor"/>
    <property type="evidence" value="ECO:0007669"/>
    <property type="project" value="TreeGrafter"/>
</dbReference>
<feature type="domain" description="NAD-dependent epimerase/dehydratase" evidence="4">
    <location>
        <begin position="9"/>
        <end position="198"/>
    </location>
</feature>
<dbReference type="Proteomes" id="UP000241890">
    <property type="component" value="Unassembled WGS sequence"/>
</dbReference>
<gene>
    <name evidence="5" type="ORF">FCC1311_003572</name>
</gene>
<comment type="caution">
    <text evidence="5">The sequence shown here is derived from an EMBL/GenBank/DDBJ whole genome shotgun (WGS) entry which is preliminary data.</text>
</comment>
<dbReference type="InterPro" id="IPR050425">
    <property type="entry name" value="NAD(P)_dehydrat-like"/>
</dbReference>
<dbReference type="FunFam" id="3.40.50.720:FF:000085">
    <property type="entry name" value="Dihydroflavonol reductase"/>
    <property type="match status" value="1"/>
</dbReference>
<keyword evidence="1" id="KW-0560">Oxidoreductase</keyword>
<evidence type="ECO:0000259" key="4">
    <source>
        <dbReference type="Pfam" id="PF01370"/>
    </source>
</evidence>
<name>A0A2R5G1G6_9STRA</name>
<dbReference type="PANTHER" id="PTHR10366">
    <property type="entry name" value="NAD DEPENDENT EPIMERASE/DEHYDRATASE"/>
    <property type="match status" value="1"/>
</dbReference>
<sequence length="355" mass="39104">MSVPEAKRVCVTGCTGFLGSWIVKYALDAGFEVHGTTRSGKKVEFLHKLEGASERLKLFTGCDLLEKGSFDEAIKGCRTVIHSASPFIRLSDESARDKLVEPAVAGTRNVLESCEKLGVEKVVLTASIANIYIMYGAKPPEYVYTEEDWTDEKVLEEKKNFYGLSKLLAEKTAWEMAKSSSFKLAALNPSFIYGPMLPGLPELNTSSVSVLAYFGAPKIKQANACITDVRDVALAHVNAAQQDLDWKGWGERFLLIGGAPMPEEIVQVLRESSKVDDEHKKELPTELDPKLPAPGSGAPPPHRTRYNVEKSLKPTSEGGLGLGQYRNYKEQVESAYESLIANGFTSKDMYKLDKE</sequence>
<dbReference type="PANTHER" id="PTHR10366:SF564">
    <property type="entry name" value="STEROL-4-ALPHA-CARBOXYLATE 3-DEHYDROGENASE, DECARBOXYLATING"/>
    <property type="match status" value="1"/>
</dbReference>
<feature type="compositionally biased region" description="Basic and acidic residues" evidence="3">
    <location>
        <begin position="271"/>
        <end position="289"/>
    </location>
</feature>
<evidence type="ECO:0000313" key="5">
    <source>
        <dbReference type="EMBL" id="GBG24139.1"/>
    </source>
</evidence>
<dbReference type="AlphaFoldDB" id="A0A2R5G1G6"/>
<evidence type="ECO:0000256" key="3">
    <source>
        <dbReference type="SAM" id="MobiDB-lite"/>
    </source>
</evidence>
<protein>
    <submittedName>
        <fullName evidence="5">Dihydroflavonol 4-reductase</fullName>
    </submittedName>
</protein>
<dbReference type="InterPro" id="IPR001509">
    <property type="entry name" value="Epimerase_deHydtase"/>
</dbReference>
<keyword evidence="6" id="KW-1185">Reference proteome</keyword>
<dbReference type="SUPFAM" id="SSF51735">
    <property type="entry name" value="NAD(P)-binding Rossmann-fold domains"/>
    <property type="match status" value="1"/>
</dbReference>
<reference evidence="5 6" key="1">
    <citation type="submission" date="2017-12" db="EMBL/GenBank/DDBJ databases">
        <title>Sequencing, de novo assembly and annotation of complete genome of a new Thraustochytrid species, strain FCC1311.</title>
        <authorList>
            <person name="Sedici K."/>
            <person name="Godart F."/>
            <person name="Aiese Cigliano R."/>
            <person name="Sanseverino W."/>
            <person name="Barakat M."/>
            <person name="Ortet P."/>
            <person name="Marechal E."/>
            <person name="Cagnac O."/>
            <person name="Amato A."/>
        </authorList>
    </citation>
    <scope>NUCLEOTIDE SEQUENCE [LARGE SCALE GENOMIC DNA]</scope>
</reference>
<feature type="region of interest" description="Disordered" evidence="3">
    <location>
        <begin position="271"/>
        <end position="324"/>
    </location>
</feature>
<accession>A0A2R5G1G6</accession>
<dbReference type="OrthoDB" id="2735536at2759"/>
<comment type="similarity">
    <text evidence="2">Belongs to the NAD(P)-dependent epimerase/dehydratase family. Dihydroflavonol-4-reductase subfamily.</text>
</comment>
<proteinExistence type="inferred from homology"/>
<dbReference type="Gene3D" id="3.40.50.720">
    <property type="entry name" value="NAD(P)-binding Rossmann-like Domain"/>
    <property type="match status" value="1"/>
</dbReference>
<dbReference type="InParanoid" id="A0A2R5G1G6"/>
<organism evidence="5 6">
    <name type="scientific">Hondaea fermentalgiana</name>
    <dbReference type="NCBI Taxonomy" id="2315210"/>
    <lineage>
        <taxon>Eukaryota</taxon>
        <taxon>Sar</taxon>
        <taxon>Stramenopiles</taxon>
        <taxon>Bigyra</taxon>
        <taxon>Labyrinthulomycetes</taxon>
        <taxon>Thraustochytrida</taxon>
        <taxon>Thraustochytriidae</taxon>
        <taxon>Hondaea</taxon>
    </lineage>
</organism>
<dbReference type="InterPro" id="IPR036291">
    <property type="entry name" value="NAD(P)-bd_dom_sf"/>
</dbReference>
<evidence type="ECO:0000256" key="2">
    <source>
        <dbReference type="ARBA" id="ARBA00023445"/>
    </source>
</evidence>
<evidence type="ECO:0000256" key="1">
    <source>
        <dbReference type="ARBA" id="ARBA00023002"/>
    </source>
</evidence>
<dbReference type="Pfam" id="PF01370">
    <property type="entry name" value="Epimerase"/>
    <property type="match status" value="1"/>
</dbReference>
<evidence type="ECO:0000313" key="6">
    <source>
        <dbReference type="Proteomes" id="UP000241890"/>
    </source>
</evidence>